<dbReference type="AlphaFoldDB" id="A0A0C3K3U6"/>
<reference evidence="2" key="2">
    <citation type="submission" date="2015-01" db="EMBL/GenBank/DDBJ databases">
        <title>Evolutionary Origins and Diversification of the Mycorrhizal Mutualists.</title>
        <authorList>
            <consortium name="DOE Joint Genome Institute"/>
            <consortium name="Mycorrhizal Genomics Consortium"/>
            <person name="Kohler A."/>
            <person name="Kuo A."/>
            <person name="Nagy L.G."/>
            <person name="Floudas D."/>
            <person name="Copeland A."/>
            <person name="Barry K.W."/>
            <person name="Cichocki N."/>
            <person name="Veneault-Fourrey C."/>
            <person name="LaButti K."/>
            <person name="Lindquist E.A."/>
            <person name="Lipzen A."/>
            <person name="Lundell T."/>
            <person name="Morin E."/>
            <person name="Murat C."/>
            <person name="Riley R."/>
            <person name="Ohm R."/>
            <person name="Sun H."/>
            <person name="Tunlid A."/>
            <person name="Henrissat B."/>
            <person name="Grigoriev I.V."/>
            <person name="Hibbett D.S."/>
            <person name="Martin F."/>
        </authorList>
    </citation>
    <scope>NUCLEOTIDE SEQUENCE [LARGE SCALE GENOMIC DNA]</scope>
    <source>
        <strain evidence="2">Marx 270</strain>
    </source>
</reference>
<keyword evidence="2" id="KW-1185">Reference proteome</keyword>
<dbReference type="InParanoid" id="A0A0C3K3U6"/>
<protein>
    <submittedName>
        <fullName evidence="1">Uncharacterized protein</fullName>
    </submittedName>
</protein>
<reference evidence="1 2" key="1">
    <citation type="submission" date="2014-04" db="EMBL/GenBank/DDBJ databases">
        <authorList>
            <consortium name="DOE Joint Genome Institute"/>
            <person name="Kuo A."/>
            <person name="Kohler A."/>
            <person name="Costa M.D."/>
            <person name="Nagy L.G."/>
            <person name="Floudas D."/>
            <person name="Copeland A."/>
            <person name="Barry K.W."/>
            <person name="Cichocki N."/>
            <person name="Veneault-Fourrey C."/>
            <person name="LaButti K."/>
            <person name="Lindquist E.A."/>
            <person name="Lipzen A."/>
            <person name="Lundell T."/>
            <person name="Morin E."/>
            <person name="Murat C."/>
            <person name="Sun H."/>
            <person name="Tunlid A."/>
            <person name="Henrissat B."/>
            <person name="Grigoriev I.V."/>
            <person name="Hibbett D.S."/>
            <person name="Martin F."/>
            <person name="Nordberg H.P."/>
            <person name="Cantor M.N."/>
            <person name="Hua S.X."/>
        </authorList>
    </citation>
    <scope>NUCLEOTIDE SEQUENCE [LARGE SCALE GENOMIC DNA]</scope>
    <source>
        <strain evidence="1 2">Marx 270</strain>
    </source>
</reference>
<name>A0A0C3K3U6_PISTI</name>
<evidence type="ECO:0000313" key="1">
    <source>
        <dbReference type="EMBL" id="KIO04222.1"/>
    </source>
</evidence>
<dbReference type="EMBL" id="KN831972">
    <property type="protein sequence ID" value="KIO04222.1"/>
    <property type="molecule type" value="Genomic_DNA"/>
</dbReference>
<organism evidence="1 2">
    <name type="scientific">Pisolithus tinctorius Marx 270</name>
    <dbReference type="NCBI Taxonomy" id="870435"/>
    <lineage>
        <taxon>Eukaryota</taxon>
        <taxon>Fungi</taxon>
        <taxon>Dikarya</taxon>
        <taxon>Basidiomycota</taxon>
        <taxon>Agaricomycotina</taxon>
        <taxon>Agaricomycetes</taxon>
        <taxon>Agaricomycetidae</taxon>
        <taxon>Boletales</taxon>
        <taxon>Sclerodermatineae</taxon>
        <taxon>Pisolithaceae</taxon>
        <taxon>Pisolithus</taxon>
    </lineage>
</organism>
<dbReference type="HOGENOM" id="CLU_1714049_0_0_1"/>
<gene>
    <name evidence="1" type="ORF">M404DRAFT_556811</name>
</gene>
<sequence length="153" mass="17606">MDVLVERFFYHHKSPRVALRINFLAIPSHFVKVCRRCSDPCRLIGYYHPPRRWGSYVIVNGFTPKVVIHIVTFVQFHYRRDDDRRNPAFPSQSQNLSNTILISTSGTNIATMPPSEISFRFQITPSTTLLLKRYLVKGPTLPAHAQGPNRSLV</sequence>
<evidence type="ECO:0000313" key="2">
    <source>
        <dbReference type="Proteomes" id="UP000054217"/>
    </source>
</evidence>
<dbReference type="Proteomes" id="UP000054217">
    <property type="component" value="Unassembled WGS sequence"/>
</dbReference>
<proteinExistence type="predicted"/>
<accession>A0A0C3K3U6</accession>